<reference evidence="3 4" key="2">
    <citation type="submission" date="2016-05" db="EMBL/GenBank/DDBJ databases">
        <authorList>
            <person name="Naeem Raeece"/>
        </authorList>
    </citation>
    <scope>NUCLEOTIDE SEQUENCE [LARGE SCALE GENOMIC DNA]</scope>
</reference>
<dbReference type="Proteomes" id="UP000078560">
    <property type="component" value="Unassembled WGS sequence"/>
</dbReference>
<organism evidence="1 4">
    <name type="scientific">Plasmodium ovale curtisi</name>
    <dbReference type="NCBI Taxonomy" id="864141"/>
    <lineage>
        <taxon>Eukaryota</taxon>
        <taxon>Sar</taxon>
        <taxon>Alveolata</taxon>
        <taxon>Apicomplexa</taxon>
        <taxon>Aconoidasida</taxon>
        <taxon>Haemosporida</taxon>
        <taxon>Plasmodiidae</taxon>
        <taxon>Plasmodium</taxon>
        <taxon>Plasmodium (Plasmodium)</taxon>
    </lineage>
</organism>
<protein>
    <submittedName>
        <fullName evidence="1">PIR Superfamily Protein</fullName>
    </submittedName>
</protein>
<reference evidence="1" key="1">
    <citation type="submission" date="2016-05" db="EMBL/GenBank/DDBJ databases">
        <authorList>
            <person name="Lavstsen T."/>
            <person name="Jespersen J.S."/>
        </authorList>
    </citation>
    <scope>NUCLEOTIDE SEQUENCE [LARGE SCALE GENOMIC DNA]</scope>
</reference>
<accession>A0A1A8WIX6</accession>
<evidence type="ECO:0000313" key="2">
    <source>
        <dbReference type="EMBL" id="SBT02292.1"/>
    </source>
</evidence>
<proteinExistence type="predicted"/>
<dbReference type="AlphaFoldDB" id="A0A1A8WIX6"/>
<sequence>MSTAAFSKENTYEKLFSYDIKFPNKESADYTNVSKTNDVVLQNVALLLTENFLDLALLNRTHTKPNSYCQLLNKWLNEKELLYTCAGKCKKNKILWDNYIEKLWTALSETKVTVIEESDGQGHEQKQNWCERSRYNNTNPFASEWIPKRCDTDDSEFSESLDQSCAPTAESAGTTSVVPLYVGYFTSIGSTINSYFSKKRQQWKHFNEEENEALGNSFENTNTQIRNGLNSLFYQST</sequence>
<gene>
    <name evidence="2" type="ORF">POVCU1_075210</name>
    <name evidence="1" type="ORF">POVCU2_0069890</name>
</gene>
<name>A0A1A8WIX6_PLAOA</name>
<evidence type="ECO:0000313" key="4">
    <source>
        <dbReference type="Proteomes" id="UP000078560"/>
    </source>
</evidence>
<dbReference type="EMBL" id="FLQU01001173">
    <property type="protein sequence ID" value="SBS91773.1"/>
    <property type="molecule type" value="Genomic_DNA"/>
</dbReference>
<dbReference type="EMBL" id="FLQV01003266">
    <property type="protein sequence ID" value="SBT02292.1"/>
    <property type="molecule type" value="Genomic_DNA"/>
</dbReference>
<dbReference type="Proteomes" id="UP000078546">
    <property type="component" value="Unassembled WGS sequence"/>
</dbReference>
<evidence type="ECO:0000313" key="3">
    <source>
        <dbReference type="Proteomes" id="UP000078546"/>
    </source>
</evidence>
<evidence type="ECO:0000313" key="1">
    <source>
        <dbReference type="EMBL" id="SBS91773.1"/>
    </source>
</evidence>